<evidence type="ECO:0000313" key="5">
    <source>
        <dbReference type="Proteomes" id="UP001595921"/>
    </source>
</evidence>
<dbReference type="CDD" id="cd16295">
    <property type="entry name" value="TTHA0252-CPSF-like_MBL-fold"/>
    <property type="match status" value="1"/>
</dbReference>
<comment type="caution">
    <text evidence="4">The sequence shown here is derived from an EMBL/GenBank/DDBJ whole genome shotgun (WGS) entry which is preliminary data.</text>
</comment>
<evidence type="ECO:0000259" key="3">
    <source>
        <dbReference type="SMART" id="SM01027"/>
    </source>
</evidence>
<protein>
    <submittedName>
        <fullName evidence="4">MBL fold metallo-hydrolase</fullName>
        <ecNumber evidence="4">3.-.-.-</ecNumber>
    </submittedName>
</protein>
<dbReference type="InterPro" id="IPR050698">
    <property type="entry name" value="MBL"/>
</dbReference>
<feature type="domain" description="Metallo-beta-lactamase" evidence="2">
    <location>
        <begin position="13"/>
        <end position="218"/>
    </location>
</feature>
<evidence type="ECO:0000313" key="4">
    <source>
        <dbReference type="EMBL" id="MFC4358364.1"/>
    </source>
</evidence>
<dbReference type="RefSeq" id="WP_267623934.1">
    <property type="nucleotide sequence ID" value="NZ_JAODIW010000008.1"/>
</dbReference>
<dbReference type="InterPro" id="IPR001279">
    <property type="entry name" value="Metallo-B-lactamas"/>
</dbReference>
<dbReference type="PANTHER" id="PTHR11203:SF52">
    <property type="entry name" value="MRNA 3-END PROCESSING FACTOR"/>
    <property type="match status" value="1"/>
</dbReference>
<accession>A0ABD5PCD4</accession>
<dbReference type="Gene3D" id="3.60.15.10">
    <property type="entry name" value="Ribonuclease Z/Hydroxyacylglutathione hydrolase-like"/>
    <property type="match status" value="1"/>
</dbReference>
<dbReference type="Proteomes" id="UP001595921">
    <property type="component" value="Unassembled WGS sequence"/>
</dbReference>
<feature type="domain" description="Beta-Casp" evidence="3">
    <location>
        <begin position="223"/>
        <end position="332"/>
    </location>
</feature>
<keyword evidence="5" id="KW-1185">Reference proteome</keyword>
<dbReference type="InterPro" id="IPR011108">
    <property type="entry name" value="RMMBL"/>
</dbReference>
<evidence type="ECO:0000256" key="1">
    <source>
        <dbReference type="ARBA" id="ARBA00022801"/>
    </source>
</evidence>
<dbReference type="SUPFAM" id="SSF56281">
    <property type="entry name" value="Metallo-hydrolase/oxidoreductase"/>
    <property type="match status" value="1"/>
</dbReference>
<dbReference type="Pfam" id="PF10996">
    <property type="entry name" value="Beta-Casp"/>
    <property type="match status" value="1"/>
</dbReference>
<dbReference type="GO" id="GO:0016787">
    <property type="term" value="F:hydrolase activity"/>
    <property type="evidence" value="ECO:0007669"/>
    <property type="project" value="UniProtKB-KW"/>
</dbReference>
<dbReference type="EMBL" id="JBHSDS010000006">
    <property type="protein sequence ID" value="MFC4358364.1"/>
    <property type="molecule type" value="Genomic_DNA"/>
</dbReference>
<dbReference type="AlphaFoldDB" id="A0ABD5PCD4"/>
<dbReference type="Gene3D" id="3.40.50.10890">
    <property type="match status" value="1"/>
</dbReference>
<dbReference type="SMART" id="SM00849">
    <property type="entry name" value="Lactamase_B"/>
    <property type="match status" value="1"/>
</dbReference>
<keyword evidence="1 4" id="KW-0378">Hydrolase</keyword>
<sequence length="410" mass="44563">MKLQFLGGAEEVGRSAILVDDSLLLDYGTLTGNPPQYPVARPDPDAVVVSHGHLDHVGNLPTLLAGDARPPIHWTPPTEELAHTLSRDTIKLHGGTYDCPFTEEHVRRLSEVSERHGYGDPFDAAGYEVTFYNAGHIPGSAHVLVDDGDTRLLYTGDFHTGDQRLVAGTTDRPDADVVICESTYADVDHPPRDEVERQFVESVRTTLWEGGTVVVPAFAIGRTQEILHVLDAHDVDCYVDGMGVGVAKMLRRHPEYVRDAEALRSAMSNARVVTGRDGQRKRIAEQNTVIVTTSGMLSGGPAMTYIPEIRGDPTNKIAMTGYQVEGTPGRELLERGRAEIDGRVMPVAARAEQYDFSAHADAEGLRSFLDGYHGCEVLVNHGDDTAGFAADLRADGHDARAPELGETVEL</sequence>
<dbReference type="EC" id="3.-.-.-" evidence="4"/>
<dbReference type="InterPro" id="IPR022712">
    <property type="entry name" value="Beta_Casp"/>
</dbReference>
<gene>
    <name evidence="4" type="ORF">ACFO0N_10450</name>
</gene>
<evidence type="ECO:0000259" key="2">
    <source>
        <dbReference type="SMART" id="SM00849"/>
    </source>
</evidence>
<dbReference type="Pfam" id="PF07521">
    <property type="entry name" value="RMMBL"/>
    <property type="match status" value="1"/>
</dbReference>
<proteinExistence type="predicted"/>
<dbReference type="PANTHER" id="PTHR11203">
    <property type="entry name" value="CLEAVAGE AND POLYADENYLATION SPECIFICITY FACTOR FAMILY MEMBER"/>
    <property type="match status" value="1"/>
</dbReference>
<name>A0ABD5PCD4_9EURY</name>
<dbReference type="Pfam" id="PF12706">
    <property type="entry name" value="Lactamase_B_2"/>
    <property type="match status" value="1"/>
</dbReference>
<reference evidence="4 5" key="1">
    <citation type="journal article" date="2019" name="Int. J. Syst. Evol. Microbiol.">
        <title>The Global Catalogue of Microorganisms (GCM) 10K type strain sequencing project: providing services to taxonomists for standard genome sequencing and annotation.</title>
        <authorList>
            <consortium name="The Broad Institute Genomics Platform"/>
            <consortium name="The Broad Institute Genome Sequencing Center for Infectious Disease"/>
            <person name="Wu L."/>
            <person name="Ma J."/>
        </authorList>
    </citation>
    <scope>NUCLEOTIDE SEQUENCE [LARGE SCALE GENOMIC DNA]</scope>
    <source>
        <strain evidence="4 5">CGMCC 1.12553</strain>
    </source>
</reference>
<organism evidence="4 5">
    <name type="scientific">Halobium salinum</name>
    <dbReference type="NCBI Taxonomy" id="1364940"/>
    <lineage>
        <taxon>Archaea</taxon>
        <taxon>Methanobacteriati</taxon>
        <taxon>Methanobacteriota</taxon>
        <taxon>Stenosarchaea group</taxon>
        <taxon>Halobacteria</taxon>
        <taxon>Halobacteriales</taxon>
        <taxon>Haloferacaceae</taxon>
        <taxon>Halobium</taxon>
    </lineage>
</organism>
<dbReference type="InterPro" id="IPR036866">
    <property type="entry name" value="RibonucZ/Hydroxyglut_hydro"/>
</dbReference>
<dbReference type="SMART" id="SM01027">
    <property type="entry name" value="Beta-Casp"/>
    <property type="match status" value="1"/>
</dbReference>